<feature type="transmembrane region" description="Helical" evidence="1">
    <location>
        <begin position="237"/>
        <end position="253"/>
    </location>
</feature>
<accession>A0A948T2Z2</accession>
<feature type="transmembrane region" description="Helical" evidence="1">
    <location>
        <begin position="148"/>
        <end position="171"/>
    </location>
</feature>
<dbReference type="AlphaFoldDB" id="A0A948T2Z2"/>
<reference evidence="2" key="2">
    <citation type="submission" date="2021-04" db="EMBL/GenBank/DDBJ databases">
        <authorList>
            <person name="Gilroy R."/>
        </authorList>
    </citation>
    <scope>NUCLEOTIDE SEQUENCE</scope>
    <source>
        <strain evidence="2">B5_2728</strain>
    </source>
</reference>
<dbReference type="Proteomes" id="UP000713596">
    <property type="component" value="Unassembled WGS sequence"/>
</dbReference>
<reference evidence="2" key="1">
    <citation type="journal article" date="2021" name="PeerJ">
        <title>Extensive microbial diversity within the chicken gut microbiome revealed by metagenomics and culture.</title>
        <authorList>
            <person name="Gilroy R."/>
            <person name="Ravi A."/>
            <person name="Getino M."/>
            <person name="Pursley I."/>
            <person name="Horton D.L."/>
            <person name="Alikhan N.F."/>
            <person name="Baker D."/>
            <person name="Gharbi K."/>
            <person name="Hall N."/>
            <person name="Watson M."/>
            <person name="Adriaenssens E.M."/>
            <person name="Foster-Nyarko E."/>
            <person name="Jarju S."/>
            <person name="Secka A."/>
            <person name="Antonio M."/>
            <person name="Oren A."/>
            <person name="Chaudhuri R.R."/>
            <person name="La Ragione R."/>
            <person name="Hildebrand F."/>
            <person name="Pallen M.J."/>
        </authorList>
    </citation>
    <scope>NUCLEOTIDE SEQUENCE</scope>
    <source>
        <strain evidence="2">B5_2728</strain>
    </source>
</reference>
<feature type="transmembrane region" description="Helical" evidence="1">
    <location>
        <begin position="282"/>
        <end position="304"/>
    </location>
</feature>
<feature type="transmembrane region" description="Helical" evidence="1">
    <location>
        <begin position="116"/>
        <end position="136"/>
    </location>
</feature>
<keyword evidence="1" id="KW-0472">Membrane</keyword>
<sequence>MIHGKKVGTGGLYLALFVALLFFFTQVQPITIANGDDWYYIATTRSALPMLTEWNPARVLPELLMPWVSSLGVQWFYPILGDYVKAMTLSHGLAVSGAILVFLVVMVNVFQKKMGASPAAATGAMLFVLLLHFALFKVGASGNAYLFWAADATCYFYYTIPTMLCFAWIGWMELHPAWCQVLEKEHLWEKGLMIASGYLLICSNLFCSYLLALWAGFRVLNLLFRHWGKWMELTRQAVLYVFVIVAWLVSLFFEANGDRSKSLAGGSLLQCFPESFSSFWKFRYNTTLVGICVLIALAGCALLWKRRKEKAARTGLGLCLAMATAAGLSWCYLILLCAVTIPGYSSRPDVMLGFFVWCLLVVGALLSYLLTQIAWTRLALPVVLLAGACTLAGRDTFAASLTPGLNQPGAYHISTYLVEQLQQANREGKTQVELELPAGGEEWPFGYYMAQRVADSLYQHGLLDYRMEITVVRNPELDQRYHLFEW</sequence>
<keyword evidence="1" id="KW-0812">Transmembrane</keyword>
<protein>
    <submittedName>
        <fullName evidence="2">Uncharacterized protein</fullName>
    </submittedName>
</protein>
<dbReference type="EMBL" id="JAHLFP010000049">
    <property type="protein sequence ID" value="MBU3806420.1"/>
    <property type="molecule type" value="Genomic_DNA"/>
</dbReference>
<feature type="transmembrane region" description="Helical" evidence="1">
    <location>
        <begin position="59"/>
        <end position="80"/>
    </location>
</feature>
<gene>
    <name evidence="2" type="ORF">H9882_05955</name>
</gene>
<evidence type="ECO:0000256" key="1">
    <source>
        <dbReference type="SAM" id="Phobius"/>
    </source>
</evidence>
<evidence type="ECO:0000313" key="2">
    <source>
        <dbReference type="EMBL" id="MBU3806420.1"/>
    </source>
</evidence>
<keyword evidence="1" id="KW-1133">Transmembrane helix</keyword>
<feature type="transmembrane region" description="Helical" evidence="1">
    <location>
        <begin position="350"/>
        <end position="370"/>
    </location>
</feature>
<comment type="caution">
    <text evidence="2">The sequence shown here is derived from an EMBL/GenBank/DDBJ whole genome shotgun (WGS) entry which is preliminary data.</text>
</comment>
<feature type="transmembrane region" description="Helical" evidence="1">
    <location>
        <begin position="191"/>
        <end position="217"/>
    </location>
</feature>
<feature type="transmembrane region" description="Helical" evidence="1">
    <location>
        <begin position="316"/>
        <end position="344"/>
    </location>
</feature>
<feature type="transmembrane region" description="Helical" evidence="1">
    <location>
        <begin position="92"/>
        <end position="110"/>
    </location>
</feature>
<evidence type="ECO:0000313" key="3">
    <source>
        <dbReference type="Proteomes" id="UP000713596"/>
    </source>
</evidence>
<organism evidence="2 3">
    <name type="scientific">Candidatus Allofournierella pullistercoris</name>
    <dbReference type="NCBI Taxonomy" id="2838597"/>
    <lineage>
        <taxon>Bacteria</taxon>
        <taxon>Bacillati</taxon>
        <taxon>Bacillota</taxon>
        <taxon>Clostridia</taxon>
        <taxon>Eubacteriales</taxon>
        <taxon>Oscillospiraceae</taxon>
        <taxon>Allofournierella</taxon>
    </lineage>
</organism>
<name>A0A948T2Z2_9FIRM</name>
<proteinExistence type="predicted"/>